<feature type="domain" description="Helix-turn-helix" evidence="1">
    <location>
        <begin position="18"/>
        <end position="56"/>
    </location>
</feature>
<dbReference type="RefSeq" id="WP_062501802.1">
    <property type="nucleotide sequence ID" value="NZ_LHZG01000171.1"/>
</dbReference>
<dbReference type="GO" id="GO:0003677">
    <property type="term" value="F:DNA binding"/>
    <property type="evidence" value="ECO:0007669"/>
    <property type="project" value="InterPro"/>
</dbReference>
<evidence type="ECO:0000259" key="1">
    <source>
        <dbReference type="Pfam" id="PF12728"/>
    </source>
</evidence>
<proteinExistence type="predicted"/>
<dbReference type="PATRIC" id="fig|442.8.peg.1738"/>
<dbReference type="Proteomes" id="UP000075655">
    <property type="component" value="Unassembled WGS sequence"/>
</dbReference>
<dbReference type="Pfam" id="PF12728">
    <property type="entry name" value="HTH_17"/>
    <property type="match status" value="1"/>
</dbReference>
<sequence length="63" mass="6867">MTTNHSRYASIKKIGEDFGMSRSTIYRALHAGRFKAVKCGKLTRICVASVEQYFASLPAVGAA</sequence>
<evidence type="ECO:0000313" key="2">
    <source>
        <dbReference type="EMBL" id="KXV18247.1"/>
    </source>
</evidence>
<evidence type="ECO:0000313" key="3">
    <source>
        <dbReference type="Proteomes" id="UP000075655"/>
    </source>
</evidence>
<dbReference type="InterPro" id="IPR010093">
    <property type="entry name" value="SinI_DNA-bd"/>
</dbReference>
<dbReference type="NCBIfam" id="TIGR01764">
    <property type="entry name" value="excise"/>
    <property type="match status" value="1"/>
</dbReference>
<comment type="caution">
    <text evidence="2">The sequence shown here is derived from an EMBL/GenBank/DDBJ whole genome shotgun (WGS) entry which is preliminary data.</text>
</comment>
<dbReference type="EMBL" id="LHZG01000171">
    <property type="protein sequence ID" value="KXV18247.1"/>
    <property type="molecule type" value="Genomic_DNA"/>
</dbReference>
<gene>
    <name evidence="2" type="ORF">AD934_09205</name>
</gene>
<accession>A0A149RUW5</accession>
<name>A0A149RUW5_GLUOY</name>
<dbReference type="AlphaFoldDB" id="A0A149RUW5"/>
<dbReference type="InterPro" id="IPR041657">
    <property type="entry name" value="HTH_17"/>
</dbReference>
<protein>
    <recommendedName>
        <fullName evidence="1">Helix-turn-helix domain-containing protein</fullName>
    </recommendedName>
</protein>
<organism evidence="2 3">
    <name type="scientific">Gluconobacter oxydans</name>
    <name type="common">Gluconobacter suboxydans</name>
    <dbReference type="NCBI Taxonomy" id="442"/>
    <lineage>
        <taxon>Bacteria</taxon>
        <taxon>Pseudomonadati</taxon>
        <taxon>Pseudomonadota</taxon>
        <taxon>Alphaproteobacteria</taxon>
        <taxon>Acetobacterales</taxon>
        <taxon>Acetobacteraceae</taxon>
        <taxon>Gluconobacter</taxon>
    </lineage>
</organism>
<reference evidence="2 3" key="1">
    <citation type="submission" date="2015-06" db="EMBL/GenBank/DDBJ databases">
        <title>Improved classification and identification of acetic acid bacteria using matrix-assisted laser desorption/ionization time-of-flight mass spectrometry; Gluconobacter nephelii and Gluconobacter uchimurae are later heterotypic synonyms of Gluconobacter japonicus and Gluconobacter oxydans, respectively.</title>
        <authorList>
            <person name="Li L."/>
            <person name="Cleenwerck I."/>
            <person name="De Vuyst L."/>
            <person name="Vandamme P."/>
        </authorList>
    </citation>
    <scope>NUCLEOTIDE SEQUENCE [LARGE SCALE GENOMIC DNA]</scope>
    <source>
        <strain evidence="2 3">LMG 1676</strain>
    </source>
</reference>